<proteinExistence type="inferred from homology"/>
<feature type="transmembrane region" description="Helical" evidence="9">
    <location>
        <begin position="34"/>
        <end position="54"/>
    </location>
</feature>
<gene>
    <name evidence="10" type="ORF">GCM10010994_51300</name>
</gene>
<evidence type="ECO:0000256" key="1">
    <source>
        <dbReference type="ARBA" id="ARBA00004651"/>
    </source>
</evidence>
<feature type="transmembrane region" description="Helical" evidence="9">
    <location>
        <begin position="186"/>
        <end position="211"/>
    </location>
</feature>
<keyword evidence="11" id="KW-1185">Reference proteome</keyword>
<dbReference type="Proteomes" id="UP000637002">
    <property type="component" value="Unassembled WGS sequence"/>
</dbReference>
<feature type="transmembrane region" description="Helical" evidence="9">
    <location>
        <begin position="137"/>
        <end position="156"/>
    </location>
</feature>
<feature type="transmembrane region" description="Helical" evidence="9">
    <location>
        <begin position="6"/>
        <end position="27"/>
    </location>
</feature>
<keyword evidence="6 9" id="KW-1133">Transmembrane helix</keyword>
<evidence type="ECO:0000256" key="9">
    <source>
        <dbReference type="SAM" id="Phobius"/>
    </source>
</evidence>
<feature type="transmembrane region" description="Helical" evidence="9">
    <location>
        <begin position="96"/>
        <end position="117"/>
    </location>
</feature>
<feature type="transmembrane region" description="Helical" evidence="9">
    <location>
        <begin position="250"/>
        <end position="275"/>
    </location>
</feature>
<comment type="subcellular location">
    <subcellularLocation>
        <location evidence="1">Cell membrane</location>
        <topology evidence="1">Multi-pass membrane protein</topology>
    </subcellularLocation>
</comment>
<keyword evidence="5" id="KW-0029">Amino-acid transport</keyword>
<dbReference type="InterPro" id="IPR001851">
    <property type="entry name" value="ABC_transp_permease"/>
</dbReference>
<evidence type="ECO:0000256" key="7">
    <source>
        <dbReference type="ARBA" id="ARBA00023136"/>
    </source>
</evidence>
<evidence type="ECO:0000256" key="5">
    <source>
        <dbReference type="ARBA" id="ARBA00022970"/>
    </source>
</evidence>
<feature type="transmembrane region" description="Helical" evidence="9">
    <location>
        <begin position="223"/>
        <end position="244"/>
    </location>
</feature>
<sequence>MDYIVIIVLQLAVTVANLALIAAGLAIVFGMMRVINFAHGEFLMLGGYAAIVSHRAGVNLWIAMFVVAPLVVGAVGAVLERLVIRRLYGRMIDTMLATWGISLALIGLVTVVFGNTVSGISPPLGSLEVGRYAIGRYELLLAVVCAALYGGGWLLLRRTSFGLIARGTMQNRTMAAALGVDPGRVYAVTFAAGAAVTGLAGALIAPIAGVVPTIGAAYIAKAFITVISGGAAIIAGTLSSATLLGSINTAFAFAFSPVLGEVALLAAAVILLRLLPQGITGRFFRKSL</sequence>
<feature type="transmembrane region" description="Helical" evidence="9">
    <location>
        <begin position="60"/>
        <end position="84"/>
    </location>
</feature>
<dbReference type="GO" id="GO:0005886">
    <property type="term" value="C:plasma membrane"/>
    <property type="evidence" value="ECO:0007669"/>
    <property type="project" value="UniProtKB-SubCell"/>
</dbReference>
<dbReference type="PANTHER" id="PTHR11795:SF447">
    <property type="entry name" value="ABC TRANSPORTER PERMEASE PROTEIN"/>
    <property type="match status" value="1"/>
</dbReference>
<dbReference type="Pfam" id="PF02653">
    <property type="entry name" value="BPD_transp_2"/>
    <property type="match status" value="1"/>
</dbReference>
<keyword evidence="7 9" id="KW-0472">Membrane</keyword>
<keyword evidence="4 9" id="KW-0812">Transmembrane</keyword>
<evidence type="ECO:0000256" key="8">
    <source>
        <dbReference type="ARBA" id="ARBA00037998"/>
    </source>
</evidence>
<dbReference type="InterPro" id="IPR052157">
    <property type="entry name" value="BCAA_transport_permease"/>
</dbReference>
<reference evidence="10" key="1">
    <citation type="journal article" date="2014" name="Int. J. Syst. Evol. Microbiol.">
        <title>Complete genome sequence of Corynebacterium casei LMG S-19264T (=DSM 44701T), isolated from a smear-ripened cheese.</title>
        <authorList>
            <consortium name="US DOE Joint Genome Institute (JGI-PGF)"/>
            <person name="Walter F."/>
            <person name="Albersmeier A."/>
            <person name="Kalinowski J."/>
            <person name="Ruckert C."/>
        </authorList>
    </citation>
    <scope>NUCLEOTIDE SEQUENCE</scope>
    <source>
        <strain evidence="10">CGMCC 1.12919</strain>
    </source>
</reference>
<dbReference type="CDD" id="cd06582">
    <property type="entry name" value="TM_PBP1_LivH_like"/>
    <property type="match status" value="1"/>
</dbReference>
<evidence type="ECO:0000256" key="3">
    <source>
        <dbReference type="ARBA" id="ARBA00022475"/>
    </source>
</evidence>
<dbReference type="GO" id="GO:0006865">
    <property type="term" value="P:amino acid transport"/>
    <property type="evidence" value="ECO:0007669"/>
    <property type="project" value="UniProtKB-KW"/>
</dbReference>
<keyword evidence="2" id="KW-0813">Transport</keyword>
<reference evidence="10" key="2">
    <citation type="submission" date="2020-09" db="EMBL/GenBank/DDBJ databases">
        <authorList>
            <person name="Sun Q."/>
            <person name="Zhou Y."/>
        </authorList>
    </citation>
    <scope>NUCLEOTIDE SEQUENCE</scope>
    <source>
        <strain evidence="10">CGMCC 1.12919</strain>
    </source>
</reference>
<comment type="caution">
    <text evidence="10">The sequence shown here is derived from an EMBL/GenBank/DDBJ whole genome shotgun (WGS) entry which is preliminary data.</text>
</comment>
<evidence type="ECO:0000313" key="11">
    <source>
        <dbReference type="Proteomes" id="UP000637002"/>
    </source>
</evidence>
<name>A0A916UTJ6_9HYPH</name>
<evidence type="ECO:0000313" key="10">
    <source>
        <dbReference type="EMBL" id="GGC87111.1"/>
    </source>
</evidence>
<comment type="similarity">
    <text evidence="8">Belongs to the binding-protein-dependent transport system permease family. LivHM subfamily.</text>
</comment>
<accession>A0A916UTJ6</accession>
<dbReference type="GO" id="GO:0022857">
    <property type="term" value="F:transmembrane transporter activity"/>
    <property type="evidence" value="ECO:0007669"/>
    <property type="project" value="InterPro"/>
</dbReference>
<protein>
    <submittedName>
        <fullName evidence="10">Branched-chain amino acid ABC transporter permease</fullName>
    </submittedName>
</protein>
<evidence type="ECO:0000256" key="4">
    <source>
        <dbReference type="ARBA" id="ARBA00022692"/>
    </source>
</evidence>
<dbReference type="EMBL" id="BMGG01000010">
    <property type="protein sequence ID" value="GGC87111.1"/>
    <property type="molecule type" value="Genomic_DNA"/>
</dbReference>
<organism evidence="10 11">
    <name type="scientific">Chelatococcus reniformis</name>
    <dbReference type="NCBI Taxonomy" id="1494448"/>
    <lineage>
        <taxon>Bacteria</taxon>
        <taxon>Pseudomonadati</taxon>
        <taxon>Pseudomonadota</taxon>
        <taxon>Alphaproteobacteria</taxon>
        <taxon>Hyphomicrobiales</taxon>
        <taxon>Chelatococcaceae</taxon>
        <taxon>Chelatococcus</taxon>
    </lineage>
</organism>
<dbReference type="RefSeq" id="WP_188612029.1">
    <property type="nucleotide sequence ID" value="NZ_BMGG01000010.1"/>
</dbReference>
<evidence type="ECO:0000256" key="6">
    <source>
        <dbReference type="ARBA" id="ARBA00022989"/>
    </source>
</evidence>
<dbReference type="PANTHER" id="PTHR11795">
    <property type="entry name" value="BRANCHED-CHAIN AMINO ACID TRANSPORT SYSTEM PERMEASE PROTEIN LIVH"/>
    <property type="match status" value="1"/>
</dbReference>
<evidence type="ECO:0000256" key="2">
    <source>
        <dbReference type="ARBA" id="ARBA00022448"/>
    </source>
</evidence>
<dbReference type="AlphaFoldDB" id="A0A916UTJ6"/>
<keyword evidence="3" id="KW-1003">Cell membrane</keyword>